<dbReference type="AlphaFoldDB" id="A0A109HRE9"/>
<dbReference type="PANTHER" id="PTHR30399">
    <property type="entry name" value="UNCHARACTERIZED PROTEIN YGJP"/>
    <property type="match status" value="1"/>
</dbReference>
<accession>A0A109HRE9</accession>
<dbReference type="Pfam" id="PF01863">
    <property type="entry name" value="YgjP-like"/>
    <property type="match status" value="1"/>
</dbReference>
<keyword evidence="2" id="KW-0378">Hydrolase</keyword>
<dbReference type="Proteomes" id="UP000055854">
    <property type="component" value="Unassembled WGS sequence"/>
</dbReference>
<comment type="caution">
    <text evidence="2">The sequence shown here is derived from an EMBL/GenBank/DDBJ whole genome shotgun (WGS) entry which is preliminary data.</text>
</comment>
<dbReference type="Gene3D" id="3.30.2010.10">
    <property type="entry name" value="Metalloproteases ('zincins'), catalytic domain"/>
    <property type="match status" value="1"/>
</dbReference>
<gene>
    <name evidence="2" type="ORF">ATB53_09185</name>
</gene>
<dbReference type="EMBL" id="LNTA01000023">
    <property type="protein sequence ID" value="KWV16645.1"/>
    <property type="molecule type" value="Genomic_DNA"/>
</dbReference>
<dbReference type="OrthoDB" id="9811177at2"/>
<organism evidence="2 3">
    <name type="scientific">Xanthomonas campestris pv. translucens</name>
    <dbReference type="NCBI Taxonomy" id="343"/>
    <lineage>
        <taxon>Bacteria</taxon>
        <taxon>Pseudomonadati</taxon>
        <taxon>Pseudomonadota</taxon>
        <taxon>Gammaproteobacteria</taxon>
        <taxon>Lysobacterales</taxon>
        <taxon>Lysobacteraceae</taxon>
        <taxon>Xanthomonas</taxon>
        <taxon>Xanthomonas translucens group</taxon>
    </lineage>
</organism>
<proteinExistence type="predicted"/>
<name>A0A109HRE9_XANCT</name>
<feature type="domain" description="YgjP-like metallopeptidase" evidence="1">
    <location>
        <begin position="31"/>
        <end position="238"/>
    </location>
</feature>
<dbReference type="InterPro" id="IPR002725">
    <property type="entry name" value="YgjP-like_metallopeptidase"/>
</dbReference>
<dbReference type="PANTHER" id="PTHR30399:SF1">
    <property type="entry name" value="UTP PYROPHOSPHATASE"/>
    <property type="match status" value="1"/>
</dbReference>
<sequence length="247" mass="28554">MNLPAATAMQVRYGERTILCQIRRSPSRRKRRVALHVDADGTVHLDAPEDATDADIRQALQRRASWIHRHLLQTEARRRLLLPREYVSGETVLYLGRRYRLKVLVGAQGERTALRGGYLEVTVPARSAQAVRATLERWLRQRAKDIFQQRLAATAEPLRWVQHPPALTVRSMQRRWGSCSSKGRITLNAGLIHASRECIDYVILHELCHLKAHHHGRTFQRLLDAHLPDWRTLKQRLDGMAELVMQR</sequence>
<reference evidence="2 3" key="1">
    <citation type="submission" date="2015-11" db="EMBL/GenBank/DDBJ databases">
        <title>Long Read and Single Molecule DNA Sequencing Simplifies Genome Assembly and TAL Effector Gene Analysis of Xanthomonas translucens.</title>
        <authorList>
            <person name="Peng Z."/>
            <person name="Hu Y."/>
            <person name="Xie J."/>
            <person name="Potnis N."/>
            <person name="Akhunova A."/>
            <person name="Jones J."/>
            <person name="Liu Z."/>
            <person name="White F."/>
            <person name="Liu S."/>
        </authorList>
    </citation>
    <scope>NUCLEOTIDE SEQUENCE [LARGE SCALE GENOMIC DNA]</scope>
    <source>
        <strain evidence="2 3">B1</strain>
    </source>
</reference>
<dbReference type="GO" id="GO:0016787">
    <property type="term" value="F:hydrolase activity"/>
    <property type="evidence" value="ECO:0007669"/>
    <property type="project" value="UniProtKB-KW"/>
</dbReference>
<evidence type="ECO:0000313" key="2">
    <source>
        <dbReference type="EMBL" id="KWV16645.1"/>
    </source>
</evidence>
<protein>
    <submittedName>
        <fullName evidence="2">Metal-dependent hydrolase</fullName>
    </submittedName>
</protein>
<dbReference type="InterPro" id="IPR053136">
    <property type="entry name" value="UTP_pyrophosphatase-like"/>
</dbReference>
<dbReference type="RefSeq" id="WP_060744800.1">
    <property type="nucleotide sequence ID" value="NZ_CP089999.1"/>
</dbReference>
<dbReference type="CDD" id="cd07344">
    <property type="entry name" value="M48_yhfN_like"/>
    <property type="match status" value="1"/>
</dbReference>
<evidence type="ECO:0000313" key="3">
    <source>
        <dbReference type="Proteomes" id="UP000055854"/>
    </source>
</evidence>
<evidence type="ECO:0000259" key="1">
    <source>
        <dbReference type="Pfam" id="PF01863"/>
    </source>
</evidence>